<reference evidence="1 2" key="1">
    <citation type="submission" date="2020-08" db="EMBL/GenBank/DDBJ databases">
        <title>Genomic Encyclopedia of Type Strains, Phase IV (KMG-IV): sequencing the most valuable type-strain genomes for metagenomic binning, comparative biology and taxonomic classification.</title>
        <authorList>
            <person name="Goeker M."/>
        </authorList>
    </citation>
    <scope>NUCLEOTIDE SEQUENCE [LARGE SCALE GENOMIC DNA]</scope>
    <source>
        <strain evidence="1 2">DSM 100774</strain>
    </source>
</reference>
<dbReference type="EMBL" id="JACIEF010000002">
    <property type="protein sequence ID" value="MBB4107506.1"/>
    <property type="molecule type" value="Genomic_DNA"/>
</dbReference>
<comment type="caution">
    <text evidence="1">The sequence shown here is derived from an EMBL/GenBank/DDBJ whole genome shotgun (WGS) entry which is preliminary data.</text>
</comment>
<name>A0A7W6KAV6_9SPHI</name>
<evidence type="ECO:0000313" key="1">
    <source>
        <dbReference type="EMBL" id="MBB4107506.1"/>
    </source>
</evidence>
<accession>A0A7W6KAV6</accession>
<protein>
    <submittedName>
        <fullName evidence="1">Uncharacterized protein</fullName>
    </submittedName>
</protein>
<sequence>MDHFVVAPLKIDQRNLWGQREPFLFFPADLKRETPIAFHSDLNSFSAMEAQIISL</sequence>
<gene>
    <name evidence="1" type="ORF">GGQ60_001487</name>
</gene>
<proteinExistence type="predicted"/>
<evidence type="ECO:0000313" key="2">
    <source>
        <dbReference type="Proteomes" id="UP000532273"/>
    </source>
</evidence>
<organism evidence="1 2">
    <name type="scientific">Pedobacter zeae</name>
    <dbReference type="NCBI Taxonomy" id="1737356"/>
    <lineage>
        <taxon>Bacteria</taxon>
        <taxon>Pseudomonadati</taxon>
        <taxon>Bacteroidota</taxon>
        <taxon>Sphingobacteriia</taxon>
        <taxon>Sphingobacteriales</taxon>
        <taxon>Sphingobacteriaceae</taxon>
        <taxon>Pedobacter</taxon>
    </lineage>
</organism>
<dbReference type="AlphaFoldDB" id="A0A7W6KAV6"/>
<dbReference type="Proteomes" id="UP000532273">
    <property type="component" value="Unassembled WGS sequence"/>
</dbReference>